<evidence type="ECO:0000313" key="1">
    <source>
        <dbReference type="EMBL" id="WGS65328.1"/>
    </source>
</evidence>
<protein>
    <submittedName>
        <fullName evidence="1">Uncharacterized protein</fullName>
    </submittedName>
</protein>
<evidence type="ECO:0000313" key="2">
    <source>
        <dbReference type="Proteomes" id="UP001232493"/>
    </source>
</evidence>
<reference evidence="1 2" key="1">
    <citation type="submission" date="2021-02" db="EMBL/GenBank/DDBJ databases">
        <title>Characterization of Marinitoga sp. nov. str. BP5-C20A.</title>
        <authorList>
            <person name="Erauso G."/>
            <person name="Postec A."/>
        </authorList>
    </citation>
    <scope>NUCLEOTIDE SEQUENCE [LARGE SCALE GENOMIC DNA]</scope>
    <source>
        <strain evidence="1 2">BP5-C20A</strain>
    </source>
</reference>
<dbReference type="EMBL" id="CP069362">
    <property type="protein sequence ID" value="WGS65328.1"/>
    <property type="molecule type" value="Genomic_DNA"/>
</dbReference>
<sequence>MNFESISVVGLEKNTGKTETLNYIIKKLNKKIGITSIGIDGESIDQVTTTPKPEIKIKEGTIFATAEKFYKQKKLTAEILSVEDGLRTSLGRIVIAKALDNGKVILAGPQSTVKIKELIKKIKGFGTEIVLIDGALSRLSPASPVITDAMILATGAALTININELVKKTKHIVNLIQLKEYENSEKLFDLEDGIYSISENIEKLPIKSLLTFKSLKKHILEYGKKIYITGALTESFLKYLTKQKKLKDVEIIVKDFTKIFVSPETFNLYTKKGGTIKVLKKTKLIAITINPYSPRGYMLNSNEIKRRLKEVIDIPILNVREDELCLK</sequence>
<accession>A0ABY8PRS0</accession>
<proteinExistence type="predicted"/>
<organism evidence="1 2">
    <name type="scientific">Marinitoga aeolica</name>
    <dbReference type="NCBI Taxonomy" id="2809031"/>
    <lineage>
        <taxon>Bacteria</taxon>
        <taxon>Thermotogati</taxon>
        <taxon>Thermotogota</taxon>
        <taxon>Thermotogae</taxon>
        <taxon>Petrotogales</taxon>
        <taxon>Petrotogaceae</taxon>
        <taxon>Marinitoga</taxon>
    </lineage>
</organism>
<dbReference type="Proteomes" id="UP001232493">
    <property type="component" value="Chromosome"/>
</dbReference>
<dbReference type="RefSeq" id="WP_280999703.1">
    <property type="nucleotide sequence ID" value="NZ_CP069362.1"/>
</dbReference>
<gene>
    <name evidence="1" type="ORF">JRV97_01870</name>
</gene>
<keyword evidence="2" id="KW-1185">Reference proteome</keyword>
<name>A0ABY8PRS0_9BACT</name>